<accession>A0AAV1I7B6</accession>
<gene>
    <name evidence="1" type="ORF">CVIRNUC_006248</name>
</gene>
<comment type="caution">
    <text evidence="1">The sequence shown here is derived from an EMBL/GenBank/DDBJ whole genome shotgun (WGS) entry which is preliminary data.</text>
</comment>
<proteinExistence type="predicted"/>
<keyword evidence="2" id="KW-1185">Reference proteome</keyword>
<evidence type="ECO:0000313" key="1">
    <source>
        <dbReference type="EMBL" id="CAK0783053.1"/>
    </source>
</evidence>
<organism evidence="1 2">
    <name type="scientific">Coccomyxa viridis</name>
    <dbReference type="NCBI Taxonomy" id="1274662"/>
    <lineage>
        <taxon>Eukaryota</taxon>
        <taxon>Viridiplantae</taxon>
        <taxon>Chlorophyta</taxon>
        <taxon>core chlorophytes</taxon>
        <taxon>Trebouxiophyceae</taxon>
        <taxon>Trebouxiophyceae incertae sedis</taxon>
        <taxon>Coccomyxaceae</taxon>
        <taxon>Coccomyxa</taxon>
    </lineage>
</organism>
<dbReference type="Proteomes" id="UP001314263">
    <property type="component" value="Unassembled WGS sequence"/>
</dbReference>
<protein>
    <submittedName>
        <fullName evidence="1">Uncharacterized protein</fullName>
    </submittedName>
</protein>
<reference evidence="1 2" key="1">
    <citation type="submission" date="2023-10" db="EMBL/GenBank/DDBJ databases">
        <authorList>
            <person name="Maclean D."/>
            <person name="Macfadyen A."/>
        </authorList>
    </citation>
    <scope>NUCLEOTIDE SEQUENCE [LARGE SCALE GENOMIC DNA]</scope>
</reference>
<dbReference type="AlphaFoldDB" id="A0AAV1I7B6"/>
<name>A0AAV1I7B6_9CHLO</name>
<evidence type="ECO:0000313" key="2">
    <source>
        <dbReference type="Proteomes" id="UP001314263"/>
    </source>
</evidence>
<dbReference type="EMBL" id="CAUYUE010000008">
    <property type="protein sequence ID" value="CAK0783053.1"/>
    <property type="molecule type" value="Genomic_DNA"/>
</dbReference>
<sequence length="85" mass="9226">MRACYGALAHAETMLDLSSHGGQWAQVMLPVSAKERTLTLTQSAIKLASSIMGPCNRLLETSRIRMQRLVLMPAGMPASDIGLRN</sequence>